<dbReference type="Pfam" id="PF14244">
    <property type="entry name" value="Retrotran_gag_3"/>
    <property type="match status" value="1"/>
</dbReference>
<feature type="domain" description="Integrase catalytic" evidence="4">
    <location>
        <begin position="545"/>
        <end position="709"/>
    </location>
</feature>
<evidence type="ECO:0000313" key="6">
    <source>
        <dbReference type="Proteomes" id="UP000467841"/>
    </source>
</evidence>
<protein>
    <recommendedName>
        <fullName evidence="4">Integrase catalytic domain-containing protein</fullName>
    </recommendedName>
</protein>
<proteinExistence type="predicted"/>
<dbReference type="Pfam" id="PF00665">
    <property type="entry name" value="rve"/>
    <property type="match status" value="2"/>
</dbReference>
<feature type="region of interest" description="Disordered" evidence="3">
    <location>
        <begin position="1"/>
        <end position="26"/>
    </location>
</feature>
<evidence type="ECO:0000256" key="3">
    <source>
        <dbReference type="SAM" id="MobiDB-lite"/>
    </source>
</evidence>
<dbReference type="Pfam" id="PF25597">
    <property type="entry name" value="SH3_retrovirus"/>
    <property type="match status" value="2"/>
</dbReference>
<organism evidence="5 6">
    <name type="scientific">Microthlaspi erraticum</name>
    <dbReference type="NCBI Taxonomy" id="1685480"/>
    <lineage>
        <taxon>Eukaryota</taxon>
        <taxon>Viridiplantae</taxon>
        <taxon>Streptophyta</taxon>
        <taxon>Embryophyta</taxon>
        <taxon>Tracheophyta</taxon>
        <taxon>Spermatophyta</taxon>
        <taxon>Magnoliopsida</taxon>
        <taxon>eudicotyledons</taxon>
        <taxon>Gunneridae</taxon>
        <taxon>Pentapetalae</taxon>
        <taxon>rosids</taxon>
        <taxon>malvids</taxon>
        <taxon>Brassicales</taxon>
        <taxon>Brassicaceae</taxon>
        <taxon>Coluteocarpeae</taxon>
        <taxon>Microthlaspi</taxon>
    </lineage>
</organism>
<dbReference type="InterPro" id="IPR043502">
    <property type="entry name" value="DNA/RNA_pol_sf"/>
</dbReference>
<dbReference type="SUPFAM" id="SSF53098">
    <property type="entry name" value="Ribonuclease H-like"/>
    <property type="match status" value="2"/>
</dbReference>
<dbReference type="Pfam" id="PF13976">
    <property type="entry name" value="gag_pre-integrs"/>
    <property type="match status" value="2"/>
</dbReference>
<dbReference type="GO" id="GO:0046872">
    <property type="term" value="F:metal ion binding"/>
    <property type="evidence" value="ECO:0007669"/>
    <property type="project" value="UniProtKB-KW"/>
</dbReference>
<feature type="domain" description="Integrase catalytic" evidence="4">
    <location>
        <begin position="1444"/>
        <end position="1608"/>
    </location>
</feature>
<dbReference type="PANTHER" id="PTHR42648">
    <property type="entry name" value="TRANSPOSASE, PUTATIVE-RELATED"/>
    <property type="match status" value="1"/>
</dbReference>
<dbReference type="Pfam" id="PF07727">
    <property type="entry name" value="RVT_2"/>
    <property type="match status" value="1"/>
</dbReference>
<feature type="compositionally biased region" description="Low complexity" evidence="3">
    <location>
        <begin position="841"/>
        <end position="855"/>
    </location>
</feature>
<dbReference type="EMBL" id="CACVBM020001143">
    <property type="protein sequence ID" value="CAA7034229.1"/>
    <property type="molecule type" value="Genomic_DNA"/>
</dbReference>
<dbReference type="Gene3D" id="3.30.420.10">
    <property type="entry name" value="Ribonuclease H-like superfamily/Ribonuclease H"/>
    <property type="match status" value="2"/>
</dbReference>
<sequence length="2359" mass="262935">MSASESSTISSTMSSTMSSTFSSTSSSAMSTIIPSSSISDPAYTLYSSDNLGTLITPVLLRGDNYSEWATKLWNSLQAKQKIGFIDGTIVKPETNPDLARWTATNSMIVGWIRTSIDPTIRSTVSHVPDAHKLWNALQRRFSVNNSVHRHLLTDDITNCRQNGQPVLEYYGRLSKLWEELQNFQTSRSCSCDASVDLEREREEARVHKFLFGLDEARFSSIRSQIIDEDPLPDLNSVYSRIVREEQHLTMRSKDIKNEAVGFSVKSESPHSSTPSAAAAFRSRDPARSCTHCNRKGHDVSECFALHGYPEWFLKQQAAQGRGAPSQRGRGGRTTTSAGRGRGRANTTRTAPLHGTDTSITNVAPSHASDQIAALISLLQNQQTQLSIDRLSGKTKLIDVIIDTGASHHMTGDLSLLRDVRDIVPSAVLFPDGNTSRAIKLGTLSLNDDYFLRDDRFSRTLIGAGEEREGVYYFTGVTVARSHHATKDKTSPSVLWHRRLGHPSYKVLSALPVFNSFKFDFSHVNSCDICFRAKQTRGVFQDSLNNTSAPFDLIHCDVWGPYRTLSSCGAAYFLTIVDDYSRSVWTFLMLEKSETKGLIQNFCAMSSRQFGKPVKRVRSDNGTEFMVLSTFFREQGIDHQTSCVDTPQQNGRVERKHRHILNVARACLFQARLPVTFWGESILTAAHIINRTPSSVLDGKTPYELLHGTPPKYDLLRVFGCLSYAHRRGRDKDKFGDRSRKCLFVGYPFGKKGWRLYDLERNEFFTSRDVIFLEDEFPGIPDTEYVSHPVYQPDVGVDDWLLPSLSTPSTMVNSAPPAIPSAEATPIIPTTTDTTVTADSLIPASVTSSPNSPVTPIEAESDATPEPSSPGLHQLLGRGHRQRQPSVLLKNFVTNTATLRDTPSLASSTSSLGSPDSIPGTPLYPISSVLSDASFSPSHKAFIAAITAAVEPTTYNEAIRDKIWRESMKEELWNSLQAKQKIGFIDGTIVKPETNPDLARWTATNSMIVGWIRTSIDPTIRSTVSHVPDAHKLWNALQRRFSVNNSVHRHLLTDDITNCRQNGQPVLEYYGRLSKLWEELQNFQTSRSCSCDASVDLEREREEARVHKFLFGLDEARFSSIRSQIIDEDPLPDLNSVYSRIVREEQHLTMRSKDIKNEAVGFSVKSESPHSSTPSAAAAFRSRDPARSCTHCNRKGHDVSECFALHGYPEWFLKQQAAQGRGAPSQRGRGGRTTTSAGRGRGRANTTRTAPLHGTDTSITNAAPSHASDQIAALISLLQNQQTQLSIDRLSGKTKLIDVIIDTGASHHMTGDLSLLRDVRDIVPSAVLFPDGNTSRAIKLGTLSLNDDYFLRDDRFSRTLIGAGEEREGVYYFTGVTVARSHHATKDKTSPSVLWHRRLGHPSYKVLSALPVFNSFKFDFSHVNSCDICFRAKQTRGVFQDSLNNTSAPFDLIHCDVWGPYRTLSSCGAAYFLTIVDDYSRSVWTFLMLEKSETKGLIQNFCAMSSRQFGKPVKRVRSDNGTEFMVLSTFFREQGIDHQTSCVDTPQQNGRVERKHRHILNVARACLFQARLPVTFWGESILTAAHIINRTPSSVLDGKTPYELLHGTPPKYDLLRVFGCLSYAHRRGRDKDKFGDRSRKCLFVGYPFGKKGWRLYDLERNEFFTSRDVIFLEDEFPGIPDTEYVSHPVYQPDVGVDDWLLPSLSTPSTMVNSAPPAIPSAEATPIIPTTTDTTVTADSLIPASVTSSPNSPVTPIEAESDATPEPSSPGLHQLLGRGHRQRQPSVLLKNFVTNTATLRDTPSLASSTSSLGSPDSIPGTPLYPISSVLSDASFSPSHKAFIAAITAAVEPTTYNEAIRDKIWRESMKEEVCALEINKTWIVVALPPGKNAIGSKWVFKIKHHSDGMIARHKSRLVALGNRQKEGLDYTDTFAPVAKPSTVRILLNIAAAKNWEVHQMDVHNAFLHGDLEEEVYMKLPPGFEGSDPSKVCLLKKSIYGLKQAPRCWFAKLNSALKTYGFKQSKVDYSHFSFIRDNIALHILVYVDDFIVAGNDLSTIHKFKAYLSEYFHMKDLGKLKYFLGIEVARNADGFFLSQRKYALDILAESGLLASKPALTPMELNHKLSLATGEPLADPQRYRRLVGRLIYLTFTRPELCYSVHILSQFMQTPLQAHWSAAIRVVRYLKGCPAQGVLLRSDSDLRVTAYCDSDWNACPLTRKSLRAYIVLLGASPVSWKTKKQKTVSMSSAEAEYRSMSFALRELKWIKRLLTAFDVSHSMPMKLFCDSQSAIYIAASPVFHERTKHIENDCHLVRDAVEEKLITTEHITTDEQPADLLTKSLPAPTFTYLLSKLGIQDVSPPT</sequence>
<dbReference type="InterPro" id="IPR036397">
    <property type="entry name" value="RNaseH_sf"/>
</dbReference>
<evidence type="ECO:0000256" key="2">
    <source>
        <dbReference type="ARBA" id="ARBA00022801"/>
    </source>
</evidence>
<reference evidence="5" key="1">
    <citation type="submission" date="2020-01" db="EMBL/GenBank/DDBJ databases">
        <authorList>
            <person name="Mishra B."/>
        </authorList>
    </citation>
    <scope>NUCLEOTIDE SEQUENCE [LARGE SCALE GENOMIC DNA]</scope>
</reference>
<dbReference type="CDD" id="cd09272">
    <property type="entry name" value="RNase_HI_RT_Ty1"/>
    <property type="match status" value="1"/>
</dbReference>
<evidence type="ECO:0000256" key="1">
    <source>
        <dbReference type="ARBA" id="ARBA00022723"/>
    </source>
</evidence>
<dbReference type="InterPro" id="IPR001584">
    <property type="entry name" value="Integrase_cat-core"/>
</dbReference>
<dbReference type="GO" id="GO:0016787">
    <property type="term" value="F:hydrolase activity"/>
    <property type="evidence" value="ECO:0007669"/>
    <property type="project" value="UniProtKB-KW"/>
</dbReference>
<feature type="region of interest" description="Disordered" evidence="3">
    <location>
        <begin position="841"/>
        <end position="881"/>
    </location>
</feature>
<dbReference type="PROSITE" id="PS50994">
    <property type="entry name" value="INTEGRASE"/>
    <property type="match status" value="2"/>
</dbReference>
<gene>
    <name evidence="5" type="ORF">MERR_LOCUS21464</name>
</gene>
<dbReference type="InterPro" id="IPR012337">
    <property type="entry name" value="RNaseH-like_sf"/>
</dbReference>
<feature type="region of interest" description="Disordered" evidence="3">
    <location>
        <begin position="316"/>
        <end position="357"/>
    </location>
</feature>
<dbReference type="GO" id="GO:0003676">
    <property type="term" value="F:nucleic acid binding"/>
    <property type="evidence" value="ECO:0007669"/>
    <property type="project" value="InterPro"/>
</dbReference>
<dbReference type="SUPFAM" id="SSF56672">
    <property type="entry name" value="DNA/RNA polymerases"/>
    <property type="match status" value="1"/>
</dbReference>
<keyword evidence="6" id="KW-1185">Reference proteome</keyword>
<accession>A0A6D2J3U9</accession>
<feature type="region of interest" description="Disordered" evidence="3">
    <location>
        <begin position="263"/>
        <end position="291"/>
    </location>
</feature>
<dbReference type="InterPro" id="IPR057670">
    <property type="entry name" value="SH3_retrovirus"/>
</dbReference>
<feature type="compositionally biased region" description="Low complexity" evidence="3">
    <location>
        <begin position="1740"/>
        <end position="1754"/>
    </location>
</feature>
<feature type="compositionally biased region" description="Low complexity" evidence="3">
    <location>
        <begin position="263"/>
        <end position="279"/>
    </location>
</feature>
<dbReference type="InterPro" id="IPR013103">
    <property type="entry name" value="RVT_2"/>
</dbReference>
<name>A0A6D2J3U9_9BRAS</name>
<feature type="compositionally biased region" description="Low complexity" evidence="3">
    <location>
        <begin position="1231"/>
        <end position="1249"/>
    </location>
</feature>
<feature type="compositionally biased region" description="Low complexity" evidence="3">
    <location>
        <begin position="1162"/>
        <end position="1178"/>
    </location>
</feature>
<dbReference type="OrthoDB" id="414104at2759"/>
<keyword evidence="1" id="KW-0479">Metal-binding</keyword>
<feature type="region of interest" description="Disordered" evidence="3">
    <location>
        <begin position="1215"/>
        <end position="1261"/>
    </location>
</feature>
<dbReference type="InterPro" id="IPR029472">
    <property type="entry name" value="Copia-like_N"/>
</dbReference>
<evidence type="ECO:0000313" key="5">
    <source>
        <dbReference type="EMBL" id="CAA7034229.1"/>
    </source>
</evidence>
<dbReference type="InterPro" id="IPR039537">
    <property type="entry name" value="Retrotran_Ty1/copia-like"/>
</dbReference>
<evidence type="ECO:0000259" key="4">
    <source>
        <dbReference type="PROSITE" id="PS50994"/>
    </source>
</evidence>
<dbReference type="PANTHER" id="PTHR42648:SF31">
    <property type="entry name" value="RNA-DIRECTED DNA POLYMERASE"/>
    <property type="match status" value="1"/>
</dbReference>
<feature type="compositionally biased region" description="Low complexity" evidence="3">
    <location>
        <begin position="332"/>
        <end position="350"/>
    </location>
</feature>
<feature type="region of interest" description="Disordered" evidence="3">
    <location>
        <begin position="1162"/>
        <end position="1190"/>
    </location>
</feature>
<dbReference type="GO" id="GO:0015074">
    <property type="term" value="P:DNA integration"/>
    <property type="evidence" value="ECO:0007669"/>
    <property type="project" value="InterPro"/>
</dbReference>
<keyword evidence="2" id="KW-0378">Hydrolase</keyword>
<dbReference type="InterPro" id="IPR025724">
    <property type="entry name" value="GAG-pre-integrase_dom"/>
</dbReference>
<comment type="caution">
    <text evidence="5">The sequence shown here is derived from an EMBL/GenBank/DDBJ whole genome shotgun (WGS) entry which is preliminary data.</text>
</comment>
<feature type="region of interest" description="Disordered" evidence="3">
    <location>
        <begin position="1740"/>
        <end position="1780"/>
    </location>
</feature>
<dbReference type="Proteomes" id="UP000467841">
    <property type="component" value="Unassembled WGS sequence"/>
</dbReference>